<protein>
    <submittedName>
        <fullName evidence="2">Uncharacterized protein</fullName>
    </submittedName>
</protein>
<sequence>MFHWEKKHMCFVRMFIGEMFRGRGRGRGTSRGRGGRGASRGHGRVNTRGNFRGRSRFIPPQSMDIEQQTIPVNPPVDLDINVDAKPFFINANVTVDQHIQAQTTNLPRYLASLFALNENSVEIGQKAKACVLAAAWGRHDHKLANDLLRHRHLFTLIEVLKAVTMLDAGRQIRVYEKQLKRLELSKTKCKATKLGIYAEATNIYSLNCFKQQGFQSYDQINYTDYDQIRLANLIDSHENQCQLVARNV</sequence>
<evidence type="ECO:0000256" key="1">
    <source>
        <dbReference type="SAM" id="MobiDB-lite"/>
    </source>
</evidence>
<dbReference type="EMBL" id="CAJNON010000011">
    <property type="protein sequence ID" value="CAF0770878.1"/>
    <property type="molecule type" value="Genomic_DNA"/>
</dbReference>
<feature type="compositionally biased region" description="Basic residues" evidence="1">
    <location>
        <begin position="23"/>
        <end position="55"/>
    </location>
</feature>
<evidence type="ECO:0000313" key="2">
    <source>
        <dbReference type="EMBL" id="CAF0770878.1"/>
    </source>
</evidence>
<feature type="region of interest" description="Disordered" evidence="1">
    <location>
        <begin position="23"/>
        <end position="57"/>
    </location>
</feature>
<reference evidence="2" key="1">
    <citation type="submission" date="2021-02" db="EMBL/GenBank/DDBJ databases">
        <authorList>
            <person name="Nowell W R."/>
        </authorList>
    </citation>
    <scope>NUCLEOTIDE SEQUENCE</scope>
</reference>
<accession>A0A813QSA3</accession>
<proteinExistence type="predicted"/>
<dbReference type="Proteomes" id="UP000663891">
    <property type="component" value="Unassembled WGS sequence"/>
</dbReference>
<organism evidence="2 3">
    <name type="scientific">Adineta steineri</name>
    <dbReference type="NCBI Taxonomy" id="433720"/>
    <lineage>
        <taxon>Eukaryota</taxon>
        <taxon>Metazoa</taxon>
        <taxon>Spiralia</taxon>
        <taxon>Gnathifera</taxon>
        <taxon>Rotifera</taxon>
        <taxon>Eurotatoria</taxon>
        <taxon>Bdelloidea</taxon>
        <taxon>Adinetida</taxon>
        <taxon>Adinetidae</taxon>
        <taxon>Adineta</taxon>
    </lineage>
</organism>
<evidence type="ECO:0000313" key="3">
    <source>
        <dbReference type="Proteomes" id="UP000663891"/>
    </source>
</evidence>
<comment type="caution">
    <text evidence="2">The sequence shown here is derived from an EMBL/GenBank/DDBJ whole genome shotgun (WGS) entry which is preliminary data.</text>
</comment>
<dbReference type="OrthoDB" id="301415at2759"/>
<gene>
    <name evidence="2" type="ORF">VCS650_LOCUS2365</name>
</gene>
<dbReference type="AlphaFoldDB" id="A0A813QSA3"/>
<name>A0A813QSA3_9BILA</name>